<name>A0A4R0RW20_9APHY</name>
<dbReference type="Pfam" id="PF00651">
    <property type="entry name" value="BTB"/>
    <property type="match status" value="1"/>
</dbReference>
<reference evidence="2 3" key="1">
    <citation type="submission" date="2018-11" db="EMBL/GenBank/DDBJ databases">
        <title>Genome assembly of Steccherinum ochraceum LE-BIN_3174, the white-rot fungus of the Steccherinaceae family (The Residual Polyporoid clade, Polyporales, Basidiomycota).</title>
        <authorList>
            <person name="Fedorova T.V."/>
            <person name="Glazunova O.A."/>
            <person name="Landesman E.O."/>
            <person name="Moiseenko K.V."/>
            <person name="Psurtseva N.V."/>
            <person name="Savinova O.S."/>
            <person name="Shakhova N.V."/>
            <person name="Tyazhelova T.V."/>
            <person name="Vasina D.V."/>
        </authorList>
    </citation>
    <scope>NUCLEOTIDE SEQUENCE [LARGE SCALE GENOMIC DNA]</scope>
    <source>
        <strain evidence="2 3">LE-BIN_3174</strain>
    </source>
</reference>
<dbReference type="CDD" id="cd18186">
    <property type="entry name" value="BTB_POZ_ZBTB_KLHL-like"/>
    <property type="match status" value="1"/>
</dbReference>
<proteinExistence type="predicted"/>
<dbReference type="InterPro" id="IPR011333">
    <property type="entry name" value="SKP1/BTB/POZ_sf"/>
</dbReference>
<dbReference type="EMBL" id="RWJN01000011">
    <property type="protein sequence ID" value="TCD70985.1"/>
    <property type="molecule type" value="Genomic_DNA"/>
</dbReference>
<sequence length="122" mass="13613">MDNSQRNVVEFTPGPDTQAVGEITMERGSVWFPDGNVVLVAEGYQFKVFKGILSQSSDFFRDMFSLPQPQGSQTIYDCPIVRMSDSASDVLCLLVASHTAPSKYFDKEAVLTQCRTYRPCSE</sequence>
<feature type="domain" description="BTB" evidence="1">
    <location>
        <begin position="35"/>
        <end position="65"/>
    </location>
</feature>
<dbReference type="STRING" id="92696.A0A4R0RW20"/>
<gene>
    <name evidence="2" type="ORF">EIP91_000483</name>
</gene>
<accession>A0A4R0RW20</accession>
<dbReference type="InterPro" id="IPR000210">
    <property type="entry name" value="BTB/POZ_dom"/>
</dbReference>
<evidence type="ECO:0000313" key="2">
    <source>
        <dbReference type="EMBL" id="TCD70985.1"/>
    </source>
</evidence>
<evidence type="ECO:0000259" key="1">
    <source>
        <dbReference type="PROSITE" id="PS50097"/>
    </source>
</evidence>
<dbReference type="Gene3D" id="3.30.710.10">
    <property type="entry name" value="Potassium Channel Kv1.1, Chain A"/>
    <property type="match status" value="1"/>
</dbReference>
<dbReference type="OrthoDB" id="3027208at2759"/>
<dbReference type="AlphaFoldDB" id="A0A4R0RW20"/>
<dbReference type="SUPFAM" id="SSF54695">
    <property type="entry name" value="POZ domain"/>
    <property type="match status" value="1"/>
</dbReference>
<keyword evidence="3" id="KW-1185">Reference proteome</keyword>
<comment type="caution">
    <text evidence="2">The sequence shown here is derived from an EMBL/GenBank/DDBJ whole genome shotgun (WGS) entry which is preliminary data.</text>
</comment>
<protein>
    <recommendedName>
        <fullName evidence="1">BTB domain-containing protein</fullName>
    </recommendedName>
</protein>
<organism evidence="2 3">
    <name type="scientific">Steccherinum ochraceum</name>
    <dbReference type="NCBI Taxonomy" id="92696"/>
    <lineage>
        <taxon>Eukaryota</taxon>
        <taxon>Fungi</taxon>
        <taxon>Dikarya</taxon>
        <taxon>Basidiomycota</taxon>
        <taxon>Agaricomycotina</taxon>
        <taxon>Agaricomycetes</taxon>
        <taxon>Polyporales</taxon>
        <taxon>Steccherinaceae</taxon>
        <taxon>Steccherinum</taxon>
    </lineage>
</organism>
<dbReference type="PROSITE" id="PS50097">
    <property type="entry name" value="BTB"/>
    <property type="match status" value="1"/>
</dbReference>
<dbReference type="Proteomes" id="UP000292702">
    <property type="component" value="Unassembled WGS sequence"/>
</dbReference>
<evidence type="ECO:0000313" key="3">
    <source>
        <dbReference type="Proteomes" id="UP000292702"/>
    </source>
</evidence>